<reference evidence="2" key="1">
    <citation type="journal article" date="2013" name="Environ. Microbiol.">
        <title>Seasonally variable intestinal metagenomes of the red palm weevil (Rhynchophorus ferrugineus).</title>
        <authorList>
            <person name="Jia S."/>
            <person name="Zhang X."/>
            <person name="Zhang G."/>
            <person name="Yin A."/>
            <person name="Zhang S."/>
            <person name="Li F."/>
            <person name="Wang L."/>
            <person name="Zhao D."/>
            <person name="Yun Q."/>
            <person name="Tala"/>
            <person name="Wang J."/>
            <person name="Sun G."/>
            <person name="Baabdullah M."/>
            <person name="Yu X."/>
            <person name="Hu S."/>
            <person name="Al-Mssallem I.S."/>
            <person name="Yu J."/>
        </authorList>
    </citation>
    <scope>NUCLEOTIDE SEQUENCE</scope>
</reference>
<protein>
    <submittedName>
        <fullName evidence="2">CAZy families CBM48|GH13 protein</fullName>
    </submittedName>
</protein>
<accession>A0A060CKC8</accession>
<dbReference type="SUPFAM" id="SSF51445">
    <property type="entry name" value="(Trans)glycosidases"/>
    <property type="match status" value="1"/>
</dbReference>
<evidence type="ECO:0000313" key="2">
    <source>
        <dbReference type="EMBL" id="AIA93266.1"/>
    </source>
</evidence>
<evidence type="ECO:0000256" key="1">
    <source>
        <dbReference type="SAM" id="MobiDB-lite"/>
    </source>
</evidence>
<proteinExistence type="predicted"/>
<name>A0A060CKC8_9BACT</name>
<feature type="region of interest" description="Disordered" evidence="1">
    <location>
        <begin position="113"/>
        <end position="143"/>
    </location>
</feature>
<dbReference type="InterPro" id="IPR013783">
    <property type="entry name" value="Ig-like_fold"/>
</dbReference>
<dbReference type="Gene3D" id="2.60.40.10">
    <property type="entry name" value="Immunoglobulins"/>
    <property type="match status" value="1"/>
</dbReference>
<dbReference type="PANTHER" id="PTHR43002">
    <property type="entry name" value="GLYCOGEN DEBRANCHING ENZYME"/>
    <property type="match status" value="1"/>
</dbReference>
<dbReference type="InterPro" id="IPR017853">
    <property type="entry name" value="GH"/>
</dbReference>
<dbReference type="AlphaFoldDB" id="A0A060CKC8"/>
<sequence length="143" mass="15861">HWSAAIPAARAGDAYKFRISRGAESFLKVDPRARRIDPDTGNGLIYQDTFDWGDQPWTTPALNELIVYELHVGTFGGKKGGRSGTFQEVIRRLPYLRSLGINAIELMPPTEFPGETSWGLQPQPPLCRGGGLRRPGRPQNPHP</sequence>
<organism evidence="2">
    <name type="scientific">uncultured Dyadobacter sp</name>
    <dbReference type="NCBI Taxonomy" id="443075"/>
    <lineage>
        <taxon>Bacteria</taxon>
        <taxon>Pseudomonadati</taxon>
        <taxon>Bacteroidota</taxon>
        <taxon>Cytophagia</taxon>
        <taxon>Cytophagales</taxon>
        <taxon>Spirosomataceae</taxon>
        <taxon>Dyadobacter</taxon>
        <taxon>environmental samples</taxon>
    </lineage>
</organism>
<dbReference type="EMBL" id="KF125930">
    <property type="protein sequence ID" value="AIA93266.1"/>
    <property type="molecule type" value="Genomic_DNA"/>
</dbReference>
<feature type="non-terminal residue" evidence="2">
    <location>
        <position position="1"/>
    </location>
</feature>
<dbReference type="Gene3D" id="3.20.20.80">
    <property type="entry name" value="Glycosidases"/>
    <property type="match status" value="1"/>
</dbReference>